<keyword evidence="1" id="KW-0472">Membrane</keyword>
<organism evidence="3">
    <name type="scientific">Percolomonas cosmopolitus</name>
    <dbReference type="NCBI Taxonomy" id="63605"/>
    <lineage>
        <taxon>Eukaryota</taxon>
        <taxon>Discoba</taxon>
        <taxon>Heterolobosea</taxon>
        <taxon>Tetramitia</taxon>
        <taxon>Eutetramitia</taxon>
        <taxon>Percolomonadidae</taxon>
        <taxon>Percolomonas</taxon>
    </lineage>
</organism>
<dbReference type="SUPFAM" id="SSF117856">
    <property type="entry name" value="AF0104/ALDC/Ptd012-like"/>
    <property type="match status" value="1"/>
</dbReference>
<keyword evidence="1" id="KW-0812">Transmembrane</keyword>
<gene>
    <name evidence="3" type="ORF">PCOS0759_LOCUS3519</name>
</gene>
<dbReference type="Pfam" id="PF03479">
    <property type="entry name" value="PCC"/>
    <property type="match status" value="1"/>
</dbReference>
<dbReference type="Gene3D" id="3.30.1330.80">
    <property type="entry name" value="Hypothetical protein, similar to alpha- acetolactate decarboxylase, domain 2"/>
    <property type="match status" value="1"/>
</dbReference>
<dbReference type="InterPro" id="IPR005175">
    <property type="entry name" value="PPC_dom"/>
</dbReference>
<proteinExistence type="predicted"/>
<dbReference type="PROSITE" id="PS51742">
    <property type="entry name" value="PPC"/>
    <property type="match status" value="1"/>
</dbReference>
<dbReference type="PANTHER" id="PTHR34988">
    <property type="entry name" value="PROTEIN, PUTATIVE-RELATED"/>
    <property type="match status" value="1"/>
</dbReference>
<sequence length="283" mass="32051">MSSLSINIDDFLKSLQNISLFGWLSSDSSSLQSSSQSSRSSSDVKPFVFGIIGGCIAAASLSYIQKYTKRIKRGVSAESEPGTIIASTLVKNEHFEEYLEKYIWRYAPLPDCLDDTEDDDVEEKPHKREHCTPLDRTMVASHKQTTHVIRLKPNELIMHTLKQYLKPNKSYWIVSAAGSVKSVILRMANDKEGMWVFDEEKLFDDILRTFEICSFSGSISEGHRPHLHGAFSDDRGRCIGGHFVEGVVYTTLELCLIENDEVTMRRQQDEDTGFDELVVQRGE</sequence>
<evidence type="ECO:0000313" key="3">
    <source>
        <dbReference type="EMBL" id="CAD9080279.1"/>
    </source>
</evidence>
<dbReference type="AlphaFoldDB" id="A0A7S1KNU0"/>
<reference evidence="3" key="1">
    <citation type="submission" date="2021-01" db="EMBL/GenBank/DDBJ databases">
        <authorList>
            <person name="Corre E."/>
            <person name="Pelletier E."/>
            <person name="Niang G."/>
            <person name="Scheremetjew M."/>
            <person name="Finn R."/>
            <person name="Kale V."/>
            <person name="Holt S."/>
            <person name="Cochrane G."/>
            <person name="Meng A."/>
            <person name="Brown T."/>
            <person name="Cohen L."/>
        </authorList>
    </citation>
    <scope>NUCLEOTIDE SEQUENCE</scope>
    <source>
        <strain evidence="3">WS</strain>
    </source>
</reference>
<accession>A0A7S1KNU0</accession>
<feature type="transmembrane region" description="Helical" evidence="1">
    <location>
        <begin position="47"/>
        <end position="64"/>
    </location>
</feature>
<evidence type="ECO:0000259" key="2">
    <source>
        <dbReference type="PROSITE" id="PS51742"/>
    </source>
</evidence>
<evidence type="ECO:0000256" key="1">
    <source>
        <dbReference type="SAM" id="Phobius"/>
    </source>
</evidence>
<dbReference type="PANTHER" id="PTHR34988:SF1">
    <property type="entry name" value="DNA-BINDING PROTEIN"/>
    <property type="match status" value="1"/>
</dbReference>
<dbReference type="CDD" id="cd11378">
    <property type="entry name" value="DUF296"/>
    <property type="match status" value="1"/>
</dbReference>
<name>A0A7S1KNU0_9EUKA</name>
<dbReference type="EMBL" id="HBGD01004272">
    <property type="protein sequence ID" value="CAD9080279.1"/>
    <property type="molecule type" value="Transcribed_RNA"/>
</dbReference>
<protein>
    <recommendedName>
        <fullName evidence="2">PPC domain-containing protein</fullName>
    </recommendedName>
</protein>
<feature type="domain" description="PPC" evidence="2">
    <location>
        <begin position="139"/>
        <end position="280"/>
    </location>
</feature>
<keyword evidence="1" id="KW-1133">Transmembrane helix</keyword>